<reference evidence="2 3" key="1">
    <citation type="submission" date="2018-07" db="EMBL/GenBank/DDBJ databases">
        <title>The complete nuclear genome of the prasinophyte Chloropicon primus (CCMP1205).</title>
        <authorList>
            <person name="Pombert J.-F."/>
            <person name="Otis C."/>
            <person name="Turmel M."/>
            <person name="Lemieux C."/>
        </authorList>
    </citation>
    <scope>NUCLEOTIDE SEQUENCE [LARGE SCALE GENOMIC DNA]</scope>
    <source>
        <strain evidence="2 3">CCMP1205</strain>
    </source>
</reference>
<dbReference type="AlphaFoldDB" id="A0A5B8MYX7"/>
<feature type="region of interest" description="Disordered" evidence="1">
    <location>
        <begin position="157"/>
        <end position="182"/>
    </location>
</feature>
<organism evidence="2 3">
    <name type="scientific">Chloropicon primus</name>
    <dbReference type="NCBI Taxonomy" id="1764295"/>
    <lineage>
        <taxon>Eukaryota</taxon>
        <taxon>Viridiplantae</taxon>
        <taxon>Chlorophyta</taxon>
        <taxon>Chloropicophyceae</taxon>
        <taxon>Chloropicales</taxon>
        <taxon>Chloropicaceae</taxon>
        <taxon>Chloropicon</taxon>
    </lineage>
</organism>
<evidence type="ECO:0000313" key="3">
    <source>
        <dbReference type="Proteomes" id="UP000316726"/>
    </source>
</evidence>
<feature type="compositionally biased region" description="Basic residues" evidence="1">
    <location>
        <begin position="161"/>
        <end position="174"/>
    </location>
</feature>
<keyword evidence="3" id="KW-1185">Reference proteome</keyword>
<accession>A0A5B8MYX7</accession>
<gene>
    <name evidence="2" type="ORF">A3770_19p83250</name>
</gene>
<evidence type="ECO:0000256" key="1">
    <source>
        <dbReference type="SAM" id="MobiDB-lite"/>
    </source>
</evidence>
<proteinExistence type="predicted"/>
<sequence length="343" mass="37266">MAHDGLDGLWSVKTSSGTAASLLSLERGGVDDGVSEEEAASRCYVSLDTAFLAPCPKISNVRNTTREATKIFKHFHKTEAEIDATPREGDAKEPKEKEKDESVEESGGEWVVAKLDNLARSHSRILIHLQGEGKRSETSGGSESLRMLSSILRKAEESKQLRGKAAKRKRKREKSRGPGGREAWELEGQDILSRTRYCQRIFPVQTLCLFTEAAVQQGLRSILGTTLREYKSGGEEGSGTAVPFSVWCRQRLARVSAEGDEAQGEGQTKSLLDVLATTFQACCSEMGLEGVVNLKTPKLVVLAEGSFQSADGVAFVPLSVCPVDMVQIKSSGTALKTLFDVKK</sequence>
<feature type="compositionally biased region" description="Basic and acidic residues" evidence="1">
    <location>
        <begin position="79"/>
        <end position="100"/>
    </location>
</feature>
<name>A0A5B8MYX7_9CHLO</name>
<evidence type="ECO:0000313" key="2">
    <source>
        <dbReference type="EMBL" id="QDZ25807.1"/>
    </source>
</evidence>
<dbReference type="EMBL" id="CP031052">
    <property type="protein sequence ID" value="QDZ25807.1"/>
    <property type="molecule type" value="Genomic_DNA"/>
</dbReference>
<protein>
    <submittedName>
        <fullName evidence="2">Uncharacterized protein</fullName>
    </submittedName>
</protein>
<dbReference type="Proteomes" id="UP000316726">
    <property type="component" value="Chromosome 19"/>
</dbReference>
<feature type="region of interest" description="Disordered" evidence="1">
    <location>
        <begin position="79"/>
        <end position="106"/>
    </location>
</feature>